<feature type="transmembrane region" description="Helical" evidence="1">
    <location>
        <begin position="114"/>
        <end position="133"/>
    </location>
</feature>
<reference evidence="4" key="1">
    <citation type="submission" date="2022-11" db="UniProtKB">
        <authorList>
            <consortium name="WormBaseParasite"/>
        </authorList>
    </citation>
    <scope>IDENTIFICATION</scope>
</reference>
<organism evidence="3 4">
    <name type="scientific">Acrobeloides nanus</name>
    <dbReference type="NCBI Taxonomy" id="290746"/>
    <lineage>
        <taxon>Eukaryota</taxon>
        <taxon>Metazoa</taxon>
        <taxon>Ecdysozoa</taxon>
        <taxon>Nematoda</taxon>
        <taxon>Chromadorea</taxon>
        <taxon>Rhabditida</taxon>
        <taxon>Tylenchina</taxon>
        <taxon>Cephalobomorpha</taxon>
        <taxon>Cephaloboidea</taxon>
        <taxon>Cephalobidae</taxon>
        <taxon>Acrobeloides</taxon>
    </lineage>
</organism>
<sequence>MAPMVMLISFLISICLCSTNADVSKCYLSIQPSDAYQGGNTCDPGTKYCLTASCSGVTGYVRGCDGNSLFPSVCSSKGCSSTSNPFIVGYGEAWGCTGNSVDICCCDQDDCNSGNALAIHLGIIVFSLIFYVYRY</sequence>
<protein>
    <submittedName>
        <fullName evidence="4">Uncharacterized protein</fullName>
    </submittedName>
</protein>
<keyword evidence="1" id="KW-1133">Transmembrane helix</keyword>
<proteinExistence type="predicted"/>
<keyword evidence="2" id="KW-0732">Signal</keyword>
<evidence type="ECO:0000256" key="2">
    <source>
        <dbReference type="SAM" id="SignalP"/>
    </source>
</evidence>
<dbReference type="WBParaSite" id="ACRNAN_scaffold11002.g16565.t1">
    <property type="protein sequence ID" value="ACRNAN_scaffold11002.g16565.t1"/>
    <property type="gene ID" value="ACRNAN_scaffold11002.g16565"/>
</dbReference>
<name>A0A914CHZ8_9BILA</name>
<feature type="signal peptide" evidence="2">
    <location>
        <begin position="1"/>
        <end position="21"/>
    </location>
</feature>
<feature type="chain" id="PRO_5038035659" evidence="2">
    <location>
        <begin position="22"/>
        <end position="135"/>
    </location>
</feature>
<keyword evidence="1" id="KW-0472">Membrane</keyword>
<evidence type="ECO:0000313" key="4">
    <source>
        <dbReference type="WBParaSite" id="ACRNAN_scaffold11002.g16565.t1"/>
    </source>
</evidence>
<dbReference type="Proteomes" id="UP000887540">
    <property type="component" value="Unplaced"/>
</dbReference>
<dbReference type="AlphaFoldDB" id="A0A914CHZ8"/>
<keyword evidence="1" id="KW-0812">Transmembrane</keyword>
<keyword evidence="3" id="KW-1185">Reference proteome</keyword>
<accession>A0A914CHZ8</accession>
<evidence type="ECO:0000313" key="3">
    <source>
        <dbReference type="Proteomes" id="UP000887540"/>
    </source>
</evidence>
<evidence type="ECO:0000256" key="1">
    <source>
        <dbReference type="SAM" id="Phobius"/>
    </source>
</evidence>